<gene>
    <name evidence="1" type="ORF">J2752_001674</name>
</gene>
<dbReference type="AlphaFoldDB" id="A0A8T4GQF1"/>
<dbReference type="Pfam" id="PF01987">
    <property type="entry name" value="AIM24"/>
    <property type="match status" value="1"/>
</dbReference>
<dbReference type="InterPro" id="IPR016031">
    <property type="entry name" value="Trp_RNA-bd_attenuator-like_dom"/>
</dbReference>
<comment type="caution">
    <text evidence="1">The sequence shown here is derived from an EMBL/GenBank/DDBJ whole genome shotgun (WGS) entry which is preliminary data.</text>
</comment>
<proteinExistence type="predicted"/>
<accession>A0A8T4GQF1</accession>
<dbReference type="PANTHER" id="PTHR38074">
    <property type="entry name" value="ALTERED INHERITANCE OF MITOCHONDRIA PROTEIN 24, MITOCHONDRIAL"/>
    <property type="match status" value="1"/>
</dbReference>
<dbReference type="InterPro" id="IPR002838">
    <property type="entry name" value="AIM24"/>
</dbReference>
<dbReference type="InterPro" id="IPR036983">
    <property type="entry name" value="AIM24_sf"/>
</dbReference>
<dbReference type="PANTHER" id="PTHR38074:SF1">
    <property type="entry name" value="ALTERED INHERITANCE OF MITOCHONDRIA PROTEIN 24, MITOCHONDRIAL"/>
    <property type="match status" value="1"/>
</dbReference>
<name>A0A8T4GQF1_9EURY</name>
<evidence type="ECO:0000313" key="2">
    <source>
        <dbReference type="Proteomes" id="UP000765891"/>
    </source>
</evidence>
<reference evidence="1" key="1">
    <citation type="submission" date="2021-03" db="EMBL/GenBank/DDBJ databases">
        <title>Genomic Encyclopedia of Type Strains, Phase IV (KMG-IV): sequencing the most valuable type-strain genomes for metagenomic binning, comparative biology and taxonomic classification.</title>
        <authorList>
            <person name="Goeker M."/>
        </authorList>
    </citation>
    <scope>NUCLEOTIDE SEQUENCE</scope>
    <source>
        <strain evidence="1">DSM 22443</strain>
    </source>
</reference>
<dbReference type="EMBL" id="JAGGKO010000002">
    <property type="protein sequence ID" value="MBP1954762.1"/>
    <property type="molecule type" value="Genomic_DNA"/>
</dbReference>
<sequence length="224" mass="23524">MSMELDEFVTANEPAENDEQFELENGKLLDITVDGTVLTKAGAMVAFDGDLSFAGKSSAEGGLTGFLKEKATSEGTPVMEVTGQGHCYVADQGKEIQLLELDADEALSVNGADVLAFEDRISYEIGVTGSLGGASAAGLTNVFLSGPGTVAITTHGDPLVLTPPVRTDPDATVAWSRELSPSVESNRSLSDLVGSSSDERYQLVFEGERGFVVVQPYEELGPQA</sequence>
<organism evidence="1 2">
    <name type="scientific">Halarchaeum rubridurum</name>
    <dbReference type="NCBI Taxonomy" id="489911"/>
    <lineage>
        <taxon>Archaea</taxon>
        <taxon>Methanobacteriati</taxon>
        <taxon>Methanobacteriota</taxon>
        <taxon>Stenosarchaea group</taxon>
        <taxon>Halobacteria</taxon>
        <taxon>Halobacteriales</taxon>
        <taxon>Halobacteriaceae</taxon>
    </lineage>
</organism>
<dbReference type="Proteomes" id="UP000765891">
    <property type="component" value="Unassembled WGS sequence"/>
</dbReference>
<evidence type="ECO:0000313" key="1">
    <source>
        <dbReference type="EMBL" id="MBP1954762.1"/>
    </source>
</evidence>
<protein>
    <submittedName>
        <fullName evidence="1">Uncharacterized protein (AIM24 family)</fullName>
    </submittedName>
</protein>
<dbReference type="Gene3D" id="3.60.160.10">
    <property type="entry name" value="Mitochondrial biogenesis AIM24"/>
    <property type="match status" value="1"/>
</dbReference>
<dbReference type="SUPFAM" id="SSF51219">
    <property type="entry name" value="TRAP-like"/>
    <property type="match status" value="1"/>
</dbReference>